<protein>
    <submittedName>
        <fullName evidence="4">4-hydroxybenzoate 3-monooxygenase (NAD(P)H)</fullName>
        <ecNumber evidence="4">1.14.13.33</ecNumber>
    </submittedName>
</protein>
<dbReference type="Proteomes" id="UP000494269">
    <property type="component" value="Unassembled WGS sequence"/>
</dbReference>
<dbReference type="Pfam" id="PF01494">
    <property type="entry name" value="FAD_binding_3"/>
    <property type="match status" value="1"/>
</dbReference>
<keyword evidence="4" id="KW-0560">Oxidoreductase</keyword>
<keyword evidence="5" id="KW-1185">Reference proteome</keyword>
<dbReference type="PANTHER" id="PTHR43004">
    <property type="entry name" value="TRK SYSTEM POTASSIUM UPTAKE PROTEIN"/>
    <property type="match status" value="1"/>
</dbReference>
<dbReference type="EMBL" id="CADIJQ010000009">
    <property type="protein sequence ID" value="CAB3730283.1"/>
    <property type="molecule type" value="Genomic_DNA"/>
</dbReference>
<dbReference type="Gene3D" id="3.30.9.10">
    <property type="entry name" value="D-Amino Acid Oxidase, subunit A, domain 2"/>
    <property type="match status" value="1"/>
</dbReference>
<gene>
    <name evidence="4" type="primary">praI</name>
    <name evidence="4" type="ORF">LMG3441_04602</name>
</gene>
<evidence type="ECO:0000256" key="1">
    <source>
        <dbReference type="ARBA" id="ARBA00022630"/>
    </source>
</evidence>
<keyword evidence="2" id="KW-0274">FAD</keyword>
<dbReference type="Gene3D" id="3.50.50.60">
    <property type="entry name" value="FAD/NAD(P)-binding domain"/>
    <property type="match status" value="1"/>
</dbReference>
<proteinExistence type="predicted"/>
<dbReference type="InterPro" id="IPR002938">
    <property type="entry name" value="FAD-bd"/>
</dbReference>
<keyword evidence="1" id="KW-0285">Flavoprotein</keyword>
<dbReference type="PRINTS" id="PR00420">
    <property type="entry name" value="RNGMNOXGNASE"/>
</dbReference>
<dbReference type="SUPFAM" id="SSF51905">
    <property type="entry name" value="FAD/NAD(P)-binding domain"/>
    <property type="match status" value="1"/>
</dbReference>
<dbReference type="SUPFAM" id="SSF54373">
    <property type="entry name" value="FAD-linked reductases, C-terminal domain"/>
    <property type="match status" value="1"/>
</dbReference>
<dbReference type="PANTHER" id="PTHR43004:SF3">
    <property type="entry name" value="P-HYDROXYBENZOATE HYDROXYLASE"/>
    <property type="match status" value="1"/>
</dbReference>
<name>A0A6S7BVQ5_9BURK</name>
<dbReference type="RefSeq" id="WP_175171085.1">
    <property type="nucleotide sequence ID" value="NZ_CADIJQ010000009.1"/>
</dbReference>
<keyword evidence="4" id="KW-0503">Monooxygenase</keyword>
<evidence type="ECO:0000259" key="3">
    <source>
        <dbReference type="Pfam" id="PF01494"/>
    </source>
</evidence>
<dbReference type="InterPro" id="IPR036188">
    <property type="entry name" value="FAD/NAD-bd_sf"/>
</dbReference>
<dbReference type="AlphaFoldDB" id="A0A6S7BVQ5"/>
<accession>A0A6S7BVQ5</accession>
<evidence type="ECO:0000313" key="4">
    <source>
        <dbReference type="EMBL" id="CAB3730283.1"/>
    </source>
</evidence>
<dbReference type="GO" id="GO:0018671">
    <property type="term" value="F:4-hydroxybenzoate 3-monooxygenase [NAD(P)H] activity"/>
    <property type="evidence" value="ECO:0007669"/>
    <property type="project" value="UniProtKB-EC"/>
</dbReference>
<dbReference type="InterPro" id="IPR050641">
    <property type="entry name" value="RIFMO-like"/>
</dbReference>
<evidence type="ECO:0000313" key="5">
    <source>
        <dbReference type="Proteomes" id="UP000494269"/>
    </source>
</evidence>
<organism evidence="4 5">
    <name type="scientific">Achromobacter kerstersii</name>
    <dbReference type="NCBI Taxonomy" id="1353890"/>
    <lineage>
        <taxon>Bacteria</taxon>
        <taxon>Pseudomonadati</taxon>
        <taxon>Pseudomonadota</taxon>
        <taxon>Betaproteobacteria</taxon>
        <taxon>Burkholderiales</taxon>
        <taxon>Alcaligenaceae</taxon>
        <taxon>Achromobacter</taxon>
    </lineage>
</organism>
<evidence type="ECO:0000256" key="2">
    <source>
        <dbReference type="ARBA" id="ARBA00022827"/>
    </source>
</evidence>
<reference evidence="4 5" key="1">
    <citation type="submission" date="2020-04" db="EMBL/GenBank/DDBJ databases">
        <authorList>
            <person name="De Canck E."/>
        </authorList>
    </citation>
    <scope>NUCLEOTIDE SEQUENCE [LARGE SCALE GENOMIC DNA]</scope>
    <source>
        <strain evidence="4 5">LMG 3441</strain>
    </source>
</reference>
<sequence length="396" mass="43816">MRTQVAIIGAGPAGLMLSHLLHLQGIESVVLETRSREDICATIRAGVLEQGTVDLMTETGLGGRLRREGFRHEGTVLRFNGVDRRIDFVELTQGRAVMVYAQHEVIKDLVDARLAAGGDIRFDVSGVSLHALESTHPSVRFTGPDGSTHILEADFIAGCDGTHGVSRAAIPAHARQTAERHYPFGWLGILCKAPPSSDELIYALGDDGFALVSTRSPQVQRMYLQCDPGDTLDDWSDDRIWSGLRARLATRDGWEPKEGEIFSKTVVGMRSMVTEPMRHGRLFLAGDAAHVVPPTGAKGLNLAMSDVRLLSRALTRYYQHRSEELLDQYSASALRRIWRAQRFSWWMTSILHRAPGADAFERKVQDANLDYLTRSRAASTALAENYVGLPMEAPWD</sequence>
<dbReference type="EC" id="1.14.13.33" evidence="4"/>
<feature type="domain" description="FAD-binding" evidence="3">
    <location>
        <begin position="2"/>
        <end position="344"/>
    </location>
</feature>
<dbReference type="GO" id="GO:0071949">
    <property type="term" value="F:FAD binding"/>
    <property type="evidence" value="ECO:0007669"/>
    <property type="project" value="InterPro"/>
</dbReference>
<dbReference type="NCBIfam" id="NF006091">
    <property type="entry name" value="PRK08243.1"/>
    <property type="match status" value="1"/>
</dbReference>